<evidence type="ECO:0000313" key="1">
    <source>
        <dbReference type="EMBL" id="KKK48657.1"/>
    </source>
</evidence>
<gene>
    <name evidence="1" type="ORF">LCGC14_3142920</name>
</gene>
<proteinExistence type="predicted"/>
<comment type="caution">
    <text evidence="1">The sequence shown here is derived from an EMBL/GenBank/DDBJ whole genome shotgun (WGS) entry which is preliminary data.</text>
</comment>
<sequence length="96" mass="10697">MLIKAGVDVSQLKPLICKILDALESMSKFRSLSELTITSTYEGKHCATSMYSHHLAFHIGLGPPPKNVYHVIRAALPLAYNVVLKADHIHIEYNPK</sequence>
<accession>A0A0F8VWG6</accession>
<organism evidence="1">
    <name type="scientific">marine sediment metagenome</name>
    <dbReference type="NCBI Taxonomy" id="412755"/>
    <lineage>
        <taxon>unclassified sequences</taxon>
        <taxon>metagenomes</taxon>
        <taxon>ecological metagenomes</taxon>
    </lineage>
</organism>
<protein>
    <recommendedName>
        <fullName evidence="2">Peptidase M15A C-terminal domain-containing protein</fullName>
    </recommendedName>
</protein>
<name>A0A0F8VWG6_9ZZZZ</name>
<dbReference type="EMBL" id="LAZR01068956">
    <property type="protein sequence ID" value="KKK48657.1"/>
    <property type="molecule type" value="Genomic_DNA"/>
</dbReference>
<dbReference type="AlphaFoldDB" id="A0A0F8VWG6"/>
<reference evidence="1" key="1">
    <citation type="journal article" date="2015" name="Nature">
        <title>Complex archaea that bridge the gap between prokaryotes and eukaryotes.</title>
        <authorList>
            <person name="Spang A."/>
            <person name="Saw J.H."/>
            <person name="Jorgensen S.L."/>
            <person name="Zaremba-Niedzwiedzka K."/>
            <person name="Martijn J."/>
            <person name="Lind A.E."/>
            <person name="van Eijk R."/>
            <person name="Schleper C."/>
            <person name="Guy L."/>
            <person name="Ettema T.J."/>
        </authorList>
    </citation>
    <scope>NUCLEOTIDE SEQUENCE</scope>
</reference>
<evidence type="ECO:0008006" key="2">
    <source>
        <dbReference type="Google" id="ProtNLM"/>
    </source>
</evidence>